<dbReference type="AlphaFoldDB" id="A0AB39RFZ3"/>
<keyword evidence="1" id="KW-0812">Transmembrane</keyword>
<feature type="transmembrane region" description="Helical" evidence="1">
    <location>
        <begin position="75"/>
        <end position="94"/>
    </location>
</feature>
<evidence type="ECO:0000256" key="1">
    <source>
        <dbReference type="SAM" id="Phobius"/>
    </source>
</evidence>
<reference evidence="2" key="1">
    <citation type="submission" date="2024-07" db="EMBL/GenBank/DDBJ databases">
        <authorList>
            <person name="Yu S.T."/>
        </authorList>
    </citation>
    <scope>NUCLEOTIDE SEQUENCE</scope>
    <source>
        <strain evidence="2">R41</strain>
    </source>
</reference>
<accession>A0AB39RFZ3</accession>
<keyword evidence="1" id="KW-1133">Transmembrane helix</keyword>
<protein>
    <submittedName>
        <fullName evidence="2">Uncharacterized protein</fullName>
    </submittedName>
</protein>
<proteinExistence type="predicted"/>
<sequence length="105" mass="11921">MKDISLPRLPLRWALPLGFEGLLGVVTAFLLWRLSGHVYCDRATMDSRFWAAWVVLFSVPATWLLAARATRGARVLTWTLIVIRLLLAAFVLSLQPGTTDWYMEC</sequence>
<evidence type="ECO:0000313" key="2">
    <source>
        <dbReference type="EMBL" id="XDQ53740.1"/>
    </source>
</evidence>
<feature type="transmembrane region" description="Helical" evidence="1">
    <location>
        <begin position="12"/>
        <end position="35"/>
    </location>
</feature>
<name>A0AB39RFZ3_9ACTN</name>
<feature type="transmembrane region" description="Helical" evidence="1">
    <location>
        <begin position="47"/>
        <end position="66"/>
    </location>
</feature>
<dbReference type="EMBL" id="CP163443">
    <property type="protein sequence ID" value="XDQ53740.1"/>
    <property type="molecule type" value="Genomic_DNA"/>
</dbReference>
<gene>
    <name evidence="2" type="ORF">AB5J53_19770</name>
</gene>
<keyword evidence="1" id="KW-0472">Membrane</keyword>
<dbReference type="RefSeq" id="WP_369246983.1">
    <property type="nucleotide sequence ID" value="NZ_CP163443.1"/>
</dbReference>
<organism evidence="2">
    <name type="scientific">Streptomyces sp. R41</name>
    <dbReference type="NCBI Taxonomy" id="3238632"/>
    <lineage>
        <taxon>Bacteria</taxon>
        <taxon>Bacillati</taxon>
        <taxon>Actinomycetota</taxon>
        <taxon>Actinomycetes</taxon>
        <taxon>Kitasatosporales</taxon>
        <taxon>Streptomycetaceae</taxon>
        <taxon>Streptomyces</taxon>
    </lineage>
</organism>